<dbReference type="Pfam" id="PF13558">
    <property type="entry name" value="SbcC_Walker_B"/>
    <property type="match status" value="1"/>
</dbReference>
<reference evidence="7 8" key="1">
    <citation type="submission" date="2015-09" db="EMBL/GenBank/DDBJ databases">
        <authorList>
            <consortium name="Pathogen Informatics"/>
        </authorList>
    </citation>
    <scope>NUCLEOTIDE SEQUENCE [LARGE SCALE GENOMIC DNA]</scope>
    <source>
        <strain evidence="7 8">2789STDY5834962</strain>
    </source>
</reference>
<proteinExistence type="inferred from homology"/>
<evidence type="ECO:0000256" key="2">
    <source>
        <dbReference type="ARBA" id="ARBA00011322"/>
    </source>
</evidence>
<evidence type="ECO:0000313" key="7">
    <source>
        <dbReference type="EMBL" id="CUM69472.1"/>
    </source>
</evidence>
<feature type="region of interest" description="Disordered" evidence="5">
    <location>
        <begin position="684"/>
        <end position="708"/>
    </location>
</feature>
<evidence type="ECO:0000313" key="8">
    <source>
        <dbReference type="Proteomes" id="UP000095727"/>
    </source>
</evidence>
<feature type="coiled-coil region" evidence="4">
    <location>
        <begin position="253"/>
        <end position="290"/>
    </location>
</feature>
<evidence type="ECO:0000256" key="3">
    <source>
        <dbReference type="ARBA" id="ARBA00013368"/>
    </source>
</evidence>
<comment type="similarity">
    <text evidence="1">Belongs to the SMC family. SbcC subfamily.</text>
</comment>
<gene>
    <name evidence="7" type="primary">sbcC</name>
    <name evidence="7" type="ORF">ERS852574_00076</name>
</gene>
<evidence type="ECO:0000259" key="6">
    <source>
        <dbReference type="Pfam" id="PF13476"/>
    </source>
</evidence>
<evidence type="ECO:0000256" key="5">
    <source>
        <dbReference type="SAM" id="MobiDB-lite"/>
    </source>
</evidence>
<dbReference type="AlphaFoldDB" id="A0A173QV43"/>
<dbReference type="SUPFAM" id="SSF52540">
    <property type="entry name" value="P-loop containing nucleoside triphosphate hydrolases"/>
    <property type="match status" value="1"/>
</dbReference>
<accession>A0A173QV43</accession>
<organism evidence="7 8">
    <name type="scientific">Coprococcus comes</name>
    <dbReference type="NCBI Taxonomy" id="410072"/>
    <lineage>
        <taxon>Bacteria</taxon>
        <taxon>Bacillati</taxon>
        <taxon>Bacillota</taxon>
        <taxon>Clostridia</taxon>
        <taxon>Lachnospirales</taxon>
        <taxon>Lachnospiraceae</taxon>
        <taxon>Coprococcus</taxon>
    </lineage>
</organism>
<evidence type="ECO:0000256" key="4">
    <source>
        <dbReference type="SAM" id="Coils"/>
    </source>
</evidence>
<dbReference type="InterPro" id="IPR038729">
    <property type="entry name" value="Rad50/SbcC_AAA"/>
</dbReference>
<feature type="domain" description="Rad50/SbcC-type AAA" evidence="6">
    <location>
        <begin position="5"/>
        <end position="277"/>
    </location>
</feature>
<comment type="subunit">
    <text evidence="2">Heterodimer of SbcC and SbcD.</text>
</comment>
<keyword evidence="4" id="KW-0175">Coiled coil</keyword>
<dbReference type="RefSeq" id="WP_055155456.1">
    <property type="nucleotide sequence ID" value="NZ_CYXR01000001.1"/>
</dbReference>
<feature type="coiled-coil region" evidence="4">
    <location>
        <begin position="321"/>
        <end position="440"/>
    </location>
</feature>
<dbReference type="Proteomes" id="UP000095727">
    <property type="component" value="Unassembled WGS sequence"/>
</dbReference>
<name>A0A173QV43_9FIRM</name>
<dbReference type="EMBL" id="CYXR01000001">
    <property type="protein sequence ID" value="CUM69472.1"/>
    <property type="molecule type" value="Genomic_DNA"/>
</dbReference>
<dbReference type="InterPro" id="IPR027417">
    <property type="entry name" value="P-loop_NTPase"/>
</dbReference>
<dbReference type="Gene3D" id="3.40.50.300">
    <property type="entry name" value="P-loop containing nucleotide triphosphate hydrolases"/>
    <property type="match status" value="2"/>
</dbReference>
<feature type="region of interest" description="Disordered" evidence="5">
    <location>
        <begin position="598"/>
        <end position="619"/>
    </location>
</feature>
<sequence length="930" mass="106309">MRPIKLTISAFGPYAKETEIILDELGERGLYLITGDTGAGKTTIFDAIAFALYGEASGNEREPGMLRSKYADPKTPTFVELEFFYQGQNYHIRRNPEYMRPKDRGEGMTLQRADAVLEFPDDRLPVTKAKEVTKAVTELIGLDRGQFTQIAMLAQGDFMKLLFSKTEERSKIFREIFHTRPYLAFQEKMKNTSGRLQEQYEDVSKSILQYMKDISCDEDDVLAADVKKIRESKAVVHADKVLELLETLTNQDADSVKEKKKNLTKIEKDLEELNQRIGKAEAVIRAKKELEKAEQTIAEKTPTLEELEMALKKEQGKVPEREQLTEEIGKRQEKLAEYDELKKLQKQIKELEKQIEILKGRESRYQEKKAQMQAQLEQKRNLLEQLKDAEIKVLKVTAEQKEVSVRKETAEDILIQYKRYQRQKKSVEEAQKAYLVMQEECTERKTQLAWMERAFLDEQAGILAKVLKMGEPCPVCGSVHHPCPAQMTEGAPEKEELEKYRKETADVEKKTNDASFKANEKLVQLKALEEEIQKSVKSFDSSIQEEEIEKSLALIGQQMDALEKSEKELQKKLEVAKEAVAEKQKLEAEIPELEQMQKKLQEEEQERKDQLLVSERDKANAEEQAVKVRGKLEFPEKAEAEQKIKELDKQKKEIDKNLNAAQKAFQDCSQSVEAAKTKKKTLEKQIAGNKETDMEELGQARQEVSGAKKELQKQMEEIRIRYENNLKIRNAIDKQSAKLLELERNWTQVREISDTVNGKIKGGSKEKIKFETYIQTNYFDRIIARANTRFMVMSGGQYELKRQTDTDDRKSQSGLELNVIDHYNGSERSVKTLSGGESFKASLSLALGLSDEIQASAGGIQLDTMFVDEGFGSLDEESLEQAMKALNGLTEGNRLVGIISHVQELKARIEKQIVVTKEKAGGSRVELKID</sequence>
<dbReference type="Pfam" id="PF13476">
    <property type="entry name" value="AAA_23"/>
    <property type="match status" value="1"/>
</dbReference>
<protein>
    <recommendedName>
        <fullName evidence="3">Nuclease SbcCD subunit C</fullName>
    </recommendedName>
</protein>
<dbReference type="PANTHER" id="PTHR32114:SF2">
    <property type="entry name" value="ABC TRANSPORTER ABCH.3"/>
    <property type="match status" value="1"/>
</dbReference>
<evidence type="ECO:0000256" key="1">
    <source>
        <dbReference type="ARBA" id="ARBA00006930"/>
    </source>
</evidence>
<dbReference type="PANTHER" id="PTHR32114">
    <property type="entry name" value="ABC TRANSPORTER ABCH.3"/>
    <property type="match status" value="1"/>
</dbReference>